<organism evidence="1 2">
    <name type="scientific">Gossypium stocksii</name>
    <dbReference type="NCBI Taxonomy" id="47602"/>
    <lineage>
        <taxon>Eukaryota</taxon>
        <taxon>Viridiplantae</taxon>
        <taxon>Streptophyta</taxon>
        <taxon>Embryophyta</taxon>
        <taxon>Tracheophyta</taxon>
        <taxon>Spermatophyta</taxon>
        <taxon>Magnoliopsida</taxon>
        <taxon>eudicotyledons</taxon>
        <taxon>Gunneridae</taxon>
        <taxon>Pentapetalae</taxon>
        <taxon>rosids</taxon>
        <taxon>malvids</taxon>
        <taxon>Malvales</taxon>
        <taxon>Malvaceae</taxon>
        <taxon>Malvoideae</taxon>
        <taxon>Gossypium</taxon>
    </lineage>
</organism>
<name>A0A9D4A709_9ROSI</name>
<accession>A0A9D4A709</accession>
<reference evidence="1 2" key="1">
    <citation type="journal article" date="2021" name="Plant Biotechnol. J.">
        <title>Multi-omics assisted identification of the key and species-specific regulatory components of drought-tolerant mechanisms in Gossypium stocksii.</title>
        <authorList>
            <person name="Yu D."/>
            <person name="Ke L."/>
            <person name="Zhang D."/>
            <person name="Wu Y."/>
            <person name="Sun Y."/>
            <person name="Mei J."/>
            <person name="Sun J."/>
            <person name="Sun Y."/>
        </authorList>
    </citation>
    <scope>NUCLEOTIDE SEQUENCE [LARGE SCALE GENOMIC DNA]</scope>
    <source>
        <strain evidence="2">cv. E1</strain>
        <tissue evidence="1">Leaf</tissue>
    </source>
</reference>
<dbReference type="AlphaFoldDB" id="A0A9D4A709"/>
<proteinExistence type="predicted"/>
<evidence type="ECO:0000313" key="1">
    <source>
        <dbReference type="EMBL" id="KAH1091553.1"/>
    </source>
</evidence>
<protein>
    <submittedName>
        <fullName evidence="1">Uncharacterized protein</fullName>
    </submittedName>
</protein>
<evidence type="ECO:0000313" key="2">
    <source>
        <dbReference type="Proteomes" id="UP000828251"/>
    </source>
</evidence>
<comment type="caution">
    <text evidence="1">The sequence shown here is derived from an EMBL/GenBank/DDBJ whole genome shotgun (WGS) entry which is preliminary data.</text>
</comment>
<dbReference type="Proteomes" id="UP000828251">
    <property type="component" value="Unassembled WGS sequence"/>
</dbReference>
<keyword evidence="2" id="KW-1185">Reference proteome</keyword>
<dbReference type="EMBL" id="JAIQCV010000006">
    <property type="protein sequence ID" value="KAH1091553.1"/>
    <property type="molecule type" value="Genomic_DNA"/>
</dbReference>
<sequence length="147" mass="17236">MVHGLRFGDLWCNDTKLLKAKMFNLFSNYFSCSSRKWIIDMDLNFKKISEEDVVKLELSFTLEEIKEARKLLLAYLVVVKRKLYVTRYLASKNQGVFGNSLQSYRRSISDTKRPNLIFHGLAIHFNVPLRQTLEMSVLFDCLVFLES</sequence>
<gene>
    <name evidence="1" type="ORF">J1N35_018810</name>
</gene>
<dbReference type="OrthoDB" id="1001104at2759"/>